<name>A0ABR7TZ27_9BACT</name>
<evidence type="ECO:0000313" key="2">
    <source>
        <dbReference type="Proteomes" id="UP000659124"/>
    </source>
</evidence>
<gene>
    <name evidence="1" type="ORF">ICL07_31045</name>
</gene>
<evidence type="ECO:0000313" key="1">
    <source>
        <dbReference type="EMBL" id="MBC9934856.1"/>
    </source>
</evidence>
<dbReference type="Proteomes" id="UP000659124">
    <property type="component" value="Unassembled WGS sequence"/>
</dbReference>
<proteinExistence type="predicted"/>
<dbReference type="InterPro" id="IPR025358">
    <property type="entry name" value="DUF4262"/>
</dbReference>
<keyword evidence="2" id="KW-1185">Reference proteome</keyword>
<comment type="caution">
    <text evidence="1">The sequence shown here is derived from an EMBL/GenBank/DDBJ whole genome shotgun (WGS) entry which is preliminary data.</text>
</comment>
<accession>A0ABR7TZ27</accession>
<dbReference type="Pfam" id="PF14081">
    <property type="entry name" value="DUF4262"/>
    <property type="match status" value="1"/>
</dbReference>
<organism evidence="1 2">
    <name type="scientific">Chitinophaga qingshengii</name>
    <dbReference type="NCBI Taxonomy" id="1569794"/>
    <lineage>
        <taxon>Bacteria</taxon>
        <taxon>Pseudomonadati</taxon>
        <taxon>Bacteroidota</taxon>
        <taxon>Chitinophagia</taxon>
        <taxon>Chitinophagales</taxon>
        <taxon>Chitinophagaceae</taxon>
        <taxon>Chitinophaga</taxon>
    </lineage>
</organism>
<protein>
    <submittedName>
        <fullName evidence="1">DUF4262 domain-containing protein</fullName>
    </submittedName>
</protein>
<dbReference type="RefSeq" id="WP_188091939.1">
    <property type="nucleotide sequence ID" value="NZ_JACVFC010000006.1"/>
</dbReference>
<sequence length="242" mass="28162">MSNDHCSPITRENIQENIDQYGCFIVQVPEDDYSPSFAYTVGLHQRFGHPEIICFGLPLQLMGDLLNNACEEIRQGASFTTDTPYDEFLNNHPVRFLGVDQAYYPYYPAVGCYFYLTQQFPVLQMVWPDKQSLFPWETGFNPNLLRKQPLLDRNTDFMFQEERNLGVFTTRQVLEGKPILYVYHDEEGDWQFHSEQQPIEEDVRLVALAQIVKIDPGIVELHQLSYGQHATRATPEDAWERS</sequence>
<dbReference type="EMBL" id="JACVFC010000006">
    <property type="protein sequence ID" value="MBC9934856.1"/>
    <property type="molecule type" value="Genomic_DNA"/>
</dbReference>
<reference evidence="1 2" key="1">
    <citation type="submission" date="2020-09" db="EMBL/GenBank/DDBJ databases">
        <title>Genome sequences of type strains of Chitinophaga qingshengii and Chitinophaga varians.</title>
        <authorList>
            <person name="Kittiwongwattana C."/>
        </authorList>
    </citation>
    <scope>NUCLEOTIDE SEQUENCE [LARGE SCALE GENOMIC DNA]</scope>
    <source>
        <strain evidence="1 2">JCM 30026</strain>
    </source>
</reference>